<evidence type="ECO:0000256" key="2">
    <source>
        <dbReference type="ARBA" id="ARBA00022801"/>
    </source>
</evidence>
<dbReference type="Proteomes" id="UP000663824">
    <property type="component" value="Unassembled WGS sequence"/>
</dbReference>
<dbReference type="Pfam" id="PF11969">
    <property type="entry name" value="DcpS_C"/>
    <property type="match status" value="1"/>
</dbReference>
<dbReference type="AlphaFoldDB" id="A0A816WPD2"/>
<feature type="short sequence motif" description="Histidine triad motif" evidence="7">
    <location>
        <begin position="161"/>
        <end position="165"/>
    </location>
</feature>
<evidence type="ECO:0000256" key="6">
    <source>
        <dbReference type="ARBA" id="ARBA00042361"/>
    </source>
</evidence>
<keyword evidence="2" id="KW-0378">Hydrolase</keyword>
<reference evidence="9" key="1">
    <citation type="submission" date="2021-02" db="EMBL/GenBank/DDBJ databases">
        <authorList>
            <person name="Nowell W R."/>
        </authorList>
    </citation>
    <scope>NUCLEOTIDE SEQUENCE</scope>
</reference>
<evidence type="ECO:0000256" key="7">
    <source>
        <dbReference type="PROSITE-ProRule" id="PRU00464"/>
    </source>
</evidence>
<dbReference type="EMBL" id="CAJNRE010015262">
    <property type="protein sequence ID" value="CAF2135468.1"/>
    <property type="molecule type" value="Genomic_DNA"/>
</dbReference>
<evidence type="ECO:0000259" key="8">
    <source>
        <dbReference type="PROSITE" id="PS51084"/>
    </source>
</evidence>
<gene>
    <name evidence="9" type="ORF">MBJ925_LOCUS28497</name>
</gene>
<dbReference type="InterPro" id="IPR011146">
    <property type="entry name" value="HIT-like"/>
</dbReference>
<dbReference type="SUPFAM" id="SSF54197">
    <property type="entry name" value="HIT-like"/>
    <property type="match status" value="1"/>
</dbReference>
<comment type="caution">
    <text evidence="9">The sequence shown here is derived from an EMBL/GenBank/DDBJ whole genome shotgun (WGS) entry which is preliminary data.</text>
</comment>
<protein>
    <recommendedName>
        <fullName evidence="5">Adenosine 5'-monophosphoramidase HINT3</fullName>
    </recommendedName>
    <alternativeName>
        <fullName evidence="6">Histidine triad nucleotide-binding protein 3</fullName>
    </alternativeName>
</protein>
<dbReference type="InterPro" id="IPR036265">
    <property type="entry name" value="HIT-like_sf"/>
</dbReference>
<accession>A0A816WPD2</accession>
<dbReference type="GO" id="GO:0000166">
    <property type="term" value="F:nucleotide binding"/>
    <property type="evidence" value="ECO:0007669"/>
    <property type="project" value="UniProtKB-KW"/>
</dbReference>
<proteinExistence type="inferred from homology"/>
<evidence type="ECO:0000256" key="4">
    <source>
        <dbReference type="ARBA" id="ARBA00025764"/>
    </source>
</evidence>
<keyword evidence="1" id="KW-0547">Nucleotide-binding</keyword>
<dbReference type="GO" id="GO:0016787">
    <property type="term" value="F:hydrolase activity"/>
    <property type="evidence" value="ECO:0007669"/>
    <property type="project" value="UniProtKB-KW"/>
</dbReference>
<comment type="similarity">
    <text evidence="4">Belongs to the HINT family.</text>
</comment>
<evidence type="ECO:0000256" key="1">
    <source>
        <dbReference type="ARBA" id="ARBA00022741"/>
    </source>
</evidence>
<dbReference type="PANTHER" id="PTHR12486:SF5">
    <property type="entry name" value="ADENOSINE 5'-MONOPHOSPHORAMIDASE HINT3"/>
    <property type="match status" value="1"/>
</dbReference>
<evidence type="ECO:0000313" key="9">
    <source>
        <dbReference type="EMBL" id="CAF2135468.1"/>
    </source>
</evidence>
<evidence type="ECO:0000313" key="10">
    <source>
        <dbReference type="Proteomes" id="UP000663824"/>
    </source>
</evidence>
<name>A0A816WPD2_9BILA</name>
<dbReference type="PROSITE" id="PS51084">
    <property type="entry name" value="HIT_2"/>
    <property type="match status" value="1"/>
</dbReference>
<sequence length="204" mass="23435">MGSVQARTRNRKGVTYSTDNNEVVDCLFCRIVRGESPANHLWYRDDQCAMFIPRGPAARLHFLIVPLVHIRTINSLTEEHRPLLEHMRKVAMEQLRVHAQHIGSAEAPLLPLATPPDQYAFNRGHLPALHSSSDVYKDETTPIDLSFDLCFHRPPYNSIDHLHLHALQKPHRTWRSRLMFTENAPWHASLDSVLHHLSSPKSKL</sequence>
<feature type="domain" description="HIT" evidence="8">
    <location>
        <begin position="27"/>
        <end position="180"/>
    </location>
</feature>
<organism evidence="9 10">
    <name type="scientific">Rotaria magnacalcarata</name>
    <dbReference type="NCBI Taxonomy" id="392030"/>
    <lineage>
        <taxon>Eukaryota</taxon>
        <taxon>Metazoa</taxon>
        <taxon>Spiralia</taxon>
        <taxon>Gnathifera</taxon>
        <taxon>Rotifera</taxon>
        <taxon>Eurotatoria</taxon>
        <taxon>Bdelloidea</taxon>
        <taxon>Philodinida</taxon>
        <taxon>Philodinidae</taxon>
        <taxon>Rotaria</taxon>
    </lineage>
</organism>
<comment type="catalytic activity">
    <reaction evidence="3">
        <text>adenosine 5'-phosphoramidate + H2O = NH4(+) + AMP</text>
        <dbReference type="Rhea" id="RHEA:67916"/>
        <dbReference type="ChEBI" id="CHEBI:15377"/>
        <dbReference type="ChEBI" id="CHEBI:28938"/>
        <dbReference type="ChEBI" id="CHEBI:57890"/>
        <dbReference type="ChEBI" id="CHEBI:456215"/>
    </reaction>
</comment>
<dbReference type="Gene3D" id="3.30.428.10">
    <property type="entry name" value="HIT-like"/>
    <property type="match status" value="1"/>
</dbReference>
<evidence type="ECO:0000256" key="5">
    <source>
        <dbReference type="ARBA" id="ARBA00039802"/>
    </source>
</evidence>
<evidence type="ECO:0000256" key="3">
    <source>
        <dbReference type="ARBA" id="ARBA00024472"/>
    </source>
</evidence>
<dbReference type="PANTHER" id="PTHR12486">
    <property type="entry name" value="APRATAXIN-RELATED"/>
    <property type="match status" value="1"/>
</dbReference>